<dbReference type="AlphaFoldDB" id="A0A930Y7X8"/>
<evidence type="ECO:0000256" key="1">
    <source>
        <dbReference type="ARBA" id="ARBA00022679"/>
    </source>
</evidence>
<comment type="caution">
    <text evidence="3">The sequence shown here is derived from an EMBL/GenBank/DDBJ whole genome shotgun (WGS) entry which is preliminary data.</text>
</comment>
<name>A0A930Y7X8_9ACTN</name>
<dbReference type="Gene3D" id="3.40.50.2000">
    <property type="entry name" value="Glycogen Phosphorylase B"/>
    <property type="match status" value="1"/>
</dbReference>
<keyword evidence="4" id="KW-1185">Reference proteome</keyword>
<dbReference type="InterPro" id="IPR050194">
    <property type="entry name" value="Glycosyltransferase_grp1"/>
</dbReference>
<keyword evidence="1" id="KW-0808">Transferase</keyword>
<reference evidence="3" key="1">
    <citation type="submission" date="2020-11" db="EMBL/GenBank/DDBJ databases">
        <title>Nocardioides sp. CBS4Y-1, whole genome shotgun sequence.</title>
        <authorList>
            <person name="Tuo L."/>
        </authorList>
    </citation>
    <scope>NUCLEOTIDE SEQUENCE</scope>
    <source>
        <strain evidence="3">CBS4Y-1</strain>
    </source>
</reference>
<protein>
    <submittedName>
        <fullName evidence="3">Glycosyltransferase</fullName>
    </submittedName>
</protein>
<dbReference type="Pfam" id="PF00534">
    <property type="entry name" value="Glycos_transf_1"/>
    <property type="match status" value="1"/>
</dbReference>
<proteinExistence type="predicted"/>
<sequence>MVVLNESARTFFEPRTTGAVHLIPNFTRRISITTTKRRRGWVFAGRLTHEKGLRQLLENWPSDELLSIYGAGSREAEYKSVTKKLPNVTWCGTVPRAVLREALARAEGLLVPSLWQEGIPTVAIEALAVGTPVAFGPAVTSANGFVGAGAGVLLDPYRSESVRAALGDMRRSDRSACLKYFNRMFTEDVWLAKMGALMDSI</sequence>
<evidence type="ECO:0000313" key="4">
    <source>
        <dbReference type="Proteomes" id="UP000656804"/>
    </source>
</evidence>
<accession>A0A930Y7X8</accession>
<dbReference type="GO" id="GO:0016757">
    <property type="term" value="F:glycosyltransferase activity"/>
    <property type="evidence" value="ECO:0007669"/>
    <property type="project" value="InterPro"/>
</dbReference>
<feature type="domain" description="Glycosyl transferase family 1" evidence="2">
    <location>
        <begin position="41"/>
        <end position="166"/>
    </location>
</feature>
<dbReference type="EMBL" id="JADIVZ010000006">
    <property type="protein sequence ID" value="MBF4162517.1"/>
    <property type="molecule type" value="Genomic_DNA"/>
</dbReference>
<dbReference type="SUPFAM" id="SSF53756">
    <property type="entry name" value="UDP-Glycosyltransferase/glycogen phosphorylase"/>
    <property type="match status" value="1"/>
</dbReference>
<dbReference type="Proteomes" id="UP000656804">
    <property type="component" value="Unassembled WGS sequence"/>
</dbReference>
<organism evidence="3 4">
    <name type="scientific">Nocardioides acrostichi</name>
    <dbReference type="NCBI Taxonomy" id="2784339"/>
    <lineage>
        <taxon>Bacteria</taxon>
        <taxon>Bacillati</taxon>
        <taxon>Actinomycetota</taxon>
        <taxon>Actinomycetes</taxon>
        <taxon>Propionibacteriales</taxon>
        <taxon>Nocardioidaceae</taxon>
        <taxon>Nocardioides</taxon>
    </lineage>
</organism>
<evidence type="ECO:0000313" key="3">
    <source>
        <dbReference type="EMBL" id="MBF4162517.1"/>
    </source>
</evidence>
<dbReference type="PANTHER" id="PTHR45947:SF3">
    <property type="entry name" value="SULFOQUINOVOSYL TRANSFERASE SQD2"/>
    <property type="match status" value="1"/>
</dbReference>
<dbReference type="PANTHER" id="PTHR45947">
    <property type="entry name" value="SULFOQUINOVOSYL TRANSFERASE SQD2"/>
    <property type="match status" value="1"/>
</dbReference>
<gene>
    <name evidence="3" type="ORF">ISG29_12535</name>
</gene>
<evidence type="ECO:0000259" key="2">
    <source>
        <dbReference type="Pfam" id="PF00534"/>
    </source>
</evidence>
<dbReference type="InterPro" id="IPR001296">
    <property type="entry name" value="Glyco_trans_1"/>
</dbReference>